<dbReference type="Gene3D" id="3.30.450.20">
    <property type="entry name" value="PAS domain"/>
    <property type="match status" value="1"/>
</dbReference>
<dbReference type="InterPro" id="IPR001789">
    <property type="entry name" value="Sig_transdc_resp-reg_receiver"/>
</dbReference>
<protein>
    <recommendedName>
        <fullName evidence="11">PAS domain S-box-containing protein</fullName>
    </recommendedName>
</protein>
<dbReference type="PANTHER" id="PTHR48111:SF1">
    <property type="entry name" value="TWO-COMPONENT RESPONSE REGULATOR ORR33"/>
    <property type="match status" value="1"/>
</dbReference>
<name>A0ABN1K4F3_9FLAO</name>
<dbReference type="Pfam" id="PF00072">
    <property type="entry name" value="Response_reg"/>
    <property type="match status" value="1"/>
</dbReference>
<dbReference type="InterPro" id="IPR000014">
    <property type="entry name" value="PAS"/>
</dbReference>
<sequence length="336" mass="38482">MTKTEKVLELLIVEDNFGDYTLVKEYLEEHFKYMTCQHAINYEEAEVLLKGEAKFDVIFLDLSLPDLSGKSLVKKVLSIEGHTPVIILTGSLNLDLCLESLQLGVSDYLFKDELNPNALFKSINYTIEKQKQRLKILESEKKYSDLFHLSPLPMFVYDVETLKFLDVNSATIELFGYKKEVFLGMSLHQIFFSKDMDAFLGALEQTVHKDSHSFDDYFSYKKKSGEEINAEITIKTIIFQNRKAKLVVAKDITERLLHYKALASQNEKLKQIAWQQSHEMRSPASKILGIVELLNTGACSKKEEGLLIKEIGNTVKELDNVIRAITKNTKQIQPNK</sequence>
<organism evidence="9 10">
    <name type="scientific">Psychroflexus lacisalsi</name>
    <dbReference type="NCBI Taxonomy" id="503928"/>
    <lineage>
        <taxon>Bacteria</taxon>
        <taxon>Pseudomonadati</taxon>
        <taxon>Bacteroidota</taxon>
        <taxon>Flavobacteriia</taxon>
        <taxon>Flavobacteriales</taxon>
        <taxon>Flavobacteriaceae</taxon>
        <taxon>Psychroflexus</taxon>
    </lineage>
</organism>
<feature type="modified residue" description="4-aspartylphosphate" evidence="6">
    <location>
        <position position="61"/>
    </location>
</feature>
<evidence type="ECO:0000256" key="2">
    <source>
        <dbReference type="ARBA" id="ARBA00023012"/>
    </source>
</evidence>
<dbReference type="NCBIfam" id="TIGR00229">
    <property type="entry name" value="sensory_box"/>
    <property type="match status" value="1"/>
</dbReference>
<evidence type="ECO:0000259" key="8">
    <source>
        <dbReference type="PROSITE" id="PS50112"/>
    </source>
</evidence>
<dbReference type="Proteomes" id="UP001500185">
    <property type="component" value="Unassembled WGS sequence"/>
</dbReference>
<comment type="caution">
    <text evidence="9">The sequence shown here is derived from an EMBL/GenBank/DDBJ whole genome shotgun (WGS) entry which is preliminary data.</text>
</comment>
<evidence type="ECO:0000313" key="10">
    <source>
        <dbReference type="Proteomes" id="UP001500185"/>
    </source>
</evidence>
<dbReference type="CDD" id="cd00130">
    <property type="entry name" value="PAS"/>
    <property type="match status" value="1"/>
</dbReference>
<dbReference type="RefSeq" id="WP_224453344.1">
    <property type="nucleotide sequence ID" value="NZ_BAAAGG010000005.1"/>
</dbReference>
<dbReference type="PANTHER" id="PTHR48111">
    <property type="entry name" value="REGULATOR OF RPOS"/>
    <property type="match status" value="1"/>
</dbReference>
<evidence type="ECO:0000256" key="3">
    <source>
        <dbReference type="ARBA" id="ARBA00023015"/>
    </source>
</evidence>
<keyword evidence="1 6" id="KW-0597">Phosphoprotein</keyword>
<reference evidence="9 10" key="1">
    <citation type="journal article" date="2019" name="Int. J. Syst. Evol. Microbiol.">
        <title>The Global Catalogue of Microorganisms (GCM) 10K type strain sequencing project: providing services to taxonomists for standard genome sequencing and annotation.</title>
        <authorList>
            <consortium name="The Broad Institute Genomics Platform"/>
            <consortium name="The Broad Institute Genome Sequencing Center for Infectious Disease"/>
            <person name="Wu L."/>
            <person name="Ma J."/>
        </authorList>
    </citation>
    <scope>NUCLEOTIDE SEQUENCE [LARGE SCALE GENOMIC DNA]</scope>
    <source>
        <strain evidence="9 10">JCM 16231</strain>
    </source>
</reference>
<dbReference type="InterPro" id="IPR035965">
    <property type="entry name" value="PAS-like_dom_sf"/>
</dbReference>
<feature type="domain" description="PAS" evidence="8">
    <location>
        <begin position="139"/>
        <end position="210"/>
    </location>
</feature>
<dbReference type="Pfam" id="PF13426">
    <property type="entry name" value="PAS_9"/>
    <property type="match status" value="1"/>
</dbReference>
<keyword evidence="5" id="KW-0804">Transcription</keyword>
<gene>
    <name evidence="9" type="ORF">GCM10009433_07980</name>
</gene>
<dbReference type="PROSITE" id="PS50110">
    <property type="entry name" value="RESPONSE_REGULATORY"/>
    <property type="match status" value="1"/>
</dbReference>
<dbReference type="CDD" id="cd00156">
    <property type="entry name" value="REC"/>
    <property type="match status" value="1"/>
</dbReference>
<dbReference type="SUPFAM" id="SSF55785">
    <property type="entry name" value="PYP-like sensor domain (PAS domain)"/>
    <property type="match status" value="1"/>
</dbReference>
<dbReference type="PROSITE" id="PS50112">
    <property type="entry name" value="PAS"/>
    <property type="match status" value="1"/>
</dbReference>
<accession>A0ABN1K4F3</accession>
<evidence type="ECO:0000256" key="1">
    <source>
        <dbReference type="ARBA" id="ARBA00022553"/>
    </source>
</evidence>
<dbReference type="SMART" id="SM00091">
    <property type="entry name" value="PAS"/>
    <property type="match status" value="1"/>
</dbReference>
<dbReference type="EMBL" id="BAAAGG010000005">
    <property type="protein sequence ID" value="GAA0754413.1"/>
    <property type="molecule type" value="Genomic_DNA"/>
</dbReference>
<evidence type="ECO:0000256" key="5">
    <source>
        <dbReference type="ARBA" id="ARBA00023163"/>
    </source>
</evidence>
<dbReference type="SMART" id="SM00448">
    <property type="entry name" value="REC"/>
    <property type="match status" value="1"/>
</dbReference>
<dbReference type="InterPro" id="IPR011006">
    <property type="entry name" value="CheY-like_superfamily"/>
</dbReference>
<keyword evidence="10" id="KW-1185">Reference proteome</keyword>
<dbReference type="InterPro" id="IPR039420">
    <property type="entry name" value="WalR-like"/>
</dbReference>
<evidence type="ECO:0000256" key="6">
    <source>
        <dbReference type="PROSITE-ProRule" id="PRU00169"/>
    </source>
</evidence>
<evidence type="ECO:0000313" key="9">
    <source>
        <dbReference type="EMBL" id="GAA0754413.1"/>
    </source>
</evidence>
<evidence type="ECO:0000259" key="7">
    <source>
        <dbReference type="PROSITE" id="PS50110"/>
    </source>
</evidence>
<keyword evidence="4" id="KW-0238">DNA-binding</keyword>
<feature type="domain" description="Response regulatory" evidence="7">
    <location>
        <begin position="9"/>
        <end position="126"/>
    </location>
</feature>
<keyword evidence="3" id="KW-0805">Transcription regulation</keyword>
<dbReference type="SUPFAM" id="SSF52172">
    <property type="entry name" value="CheY-like"/>
    <property type="match status" value="1"/>
</dbReference>
<evidence type="ECO:0000256" key="4">
    <source>
        <dbReference type="ARBA" id="ARBA00023125"/>
    </source>
</evidence>
<dbReference type="Gene3D" id="3.40.50.2300">
    <property type="match status" value="1"/>
</dbReference>
<proteinExistence type="predicted"/>
<evidence type="ECO:0008006" key="11">
    <source>
        <dbReference type="Google" id="ProtNLM"/>
    </source>
</evidence>
<keyword evidence="2" id="KW-0902">Two-component regulatory system</keyword>